<dbReference type="InterPro" id="IPR011335">
    <property type="entry name" value="Restrct_endonuc-II-like"/>
</dbReference>
<dbReference type="GO" id="GO:0004519">
    <property type="term" value="F:endonuclease activity"/>
    <property type="evidence" value="ECO:0007669"/>
    <property type="project" value="UniProtKB-KW"/>
</dbReference>
<dbReference type="Proteomes" id="UP001056535">
    <property type="component" value="Chromosome"/>
</dbReference>
<keyword evidence="2" id="KW-0255">Endonuclease</keyword>
<evidence type="ECO:0000313" key="2">
    <source>
        <dbReference type="EMBL" id="USQ75196.1"/>
    </source>
</evidence>
<accession>A0ABY4YEK1</accession>
<keyword evidence="3" id="KW-1185">Reference proteome</keyword>
<evidence type="ECO:0000259" key="1">
    <source>
        <dbReference type="Pfam" id="PF04480"/>
    </source>
</evidence>
<gene>
    <name evidence="2" type="ORF">NF557_11215</name>
</gene>
<keyword evidence="2" id="KW-0378">Hydrolase</keyword>
<keyword evidence="2" id="KW-0540">Nuclease</keyword>
<dbReference type="InterPro" id="IPR007569">
    <property type="entry name" value="DUF559"/>
</dbReference>
<reference evidence="2" key="1">
    <citation type="submission" date="2022-06" db="EMBL/GenBank/DDBJ databases">
        <title>Ornithinimicrobium JY.X270.</title>
        <authorList>
            <person name="Huang Y."/>
        </authorList>
    </citation>
    <scope>NUCLEOTIDE SEQUENCE</scope>
    <source>
        <strain evidence="2">JY.X270</strain>
    </source>
</reference>
<protein>
    <submittedName>
        <fullName evidence="2">Endonuclease domain-containing protein</fullName>
    </submittedName>
</protein>
<organism evidence="2 3">
    <name type="scientific">Ornithinimicrobium cryptoxanthini</name>
    <dbReference type="NCBI Taxonomy" id="2934161"/>
    <lineage>
        <taxon>Bacteria</taxon>
        <taxon>Bacillati</taxon>
        <taxon>Actinomycetota</taxon>
        <taxon>Actinomycetes</taxon>
        <taxon>Micrococcales</taxon>
        <taxon>Ornithinimicrobiaceae</taxon>
        <taxon>Ornithinimicrobium</taxon>
    </lineage>
</organism>
<feature type="domain" description="DUF559" evidence="1">
    <location>
        <begin position="238"/>
        <end position="299"/>
    </location>
</feature>
<dbReference type="EMBL" id="CP099490">
    <property type="protein sequence ID" value="USQ75196.1"/>
    <property type="molecule type" value="Genomic_DNA"/>
</dbReference>
<name>A0ABY4YEK1_9MICO</name>
<dbReference type="Gene3D" id="3.40.960.10">
    <property type="entry name" value="VSR Endonuclease"/>
    <property type="match status" value="1"/>
</dbReference>
<evidence type="ECO:0000313" key="3">
    <source>
        <dbReference type="Proteomes" id="UP001056535"/>
    </source>
</evidence>
<dbReference type="Pfam" id="PF04480">
    <property type="entry name" value="DUF559"/>
    <property type="match status" value="1"/>
</dbReference>
<dbReference type="SUPFAM" id="SSF52980">
    <property type="entry name" value="Restriction endonuclease-like"/>
    <property type="match status" value="1"/>
</dbReference>
<sequence>MHDDIRISLAATGDVGSVSRMVKAGVARQEIARALRRGELIRLRRDVVVSAAVWEAAQPWDRHRIRARAIMHSPQTAPALALSHHSALSLLGVPLFGVDNRVHVVRTDGRRGHSDDLLRVHAPISPSWVTEVDGIRVVKPARAALQVAGTFGIQSGLVSADGCLHLELCQPSDLDEALAVGGYGHGTSRAKKVVAHADGLSESAGESRCGWVFHMLDLPVPERQVLIHGRDGQLLGRVDFLFREKRTIVEFDGAIKYSSRDDLMREKLREDRLRALGYTVVRLTWDDLAHPVRVLGKVMAAFALVASAS</sequence>
<proteinExistence type="predicted"/>
<dbReference type="RefSeq" id="WP_252619399.1">
    <property type="nucleotide sequence ID" value="NZ_CP099490.1"/>
</dbReference>